<dbReference type="PANTHER" id="PTHR43884">
    <property type="entry name" value="ACYL-COA DEHYDROGENASE"/>
    <property type="match status" value="1"/>
</dbReference>
<dbReference type="SUPFAM" id="SSF47203">
    <property type="entry name" value="Acyl-CoA dehydrogenase C-terminal domain-like"/>
    <property type="match status" value="1"/>
</dbReference>
<keyword evidence="6" id="KW-1185">Reference proteome</keyword>
<dbReference type="RefSeq" id="WP_010694609.1">
    <property type="nucleotide sequence ID" value="NZ_CP061007.1"/>
</dbReference>
<reference evidence="5" key="1">
    <citation type="submission" date="2017-12" db="EMBL/GenBank/DDBJ databases">
        <title>Sequencing the genomes of 1000 Actinobacteria strains.</title>
        <authorList>
            <person name="Klenk H.-P."/>
        </authorList>
    </citation>
    <scope>NUCLEOTIDE SEQUENCE [LARGE SCALE GENOMIC DNA]</scope>
    <source>
        <strain evidence="5">DSM 44228</strain>
    </source>
</reference>
<organism evidence="5 6">
    <name type="scientific">Saccharopolyspora spinosa</name>
    <dbReference type="NCBI Taxonomy" id="60894"/>
    <lineage>
        <taxon>Bacteria</taxon>
        <taxon>Bacillati</taxon>
        <taxon>Actinomycetota</taxon>
        <taxon>Actinomycetes</taxon>
        <taxon>Pseudonocardiales</taxon>
        <taxon>Pseudonocardiaceae</taxon>
        <taxon>Saccharopolyspora</taxon>
    </lineage>
</organism>
<name>A0A2N3XXQ1_SACSN</name>
<dbReference type="InterPro" id="IPR009075">
    <property type="entry name" value="AcylCo_DH/oxidase_C"/>
</dbReference>
<evidence type="ECO:0000256" key="2">
    <source>
        <dbReference type="ARBA" id="ARBA00022827"/>
    </source>
</evidence>
<dbReference type="OrthoDB" id="2450120at2"/>
<keyword evidence="3" id="KW-0560">Oxidoreductase</keyword>
<evidence type="ECO:0000313" key="6">
    <source>
        <dbReference type="Proteomes" id="UP000233786"/>
    </source>
</evidence>
<dbReference type="AlphaFoldDB" id="A0A2N3XXQ1"/>
<protein>
    <submittedName>
        <fullName evidence="5">Acyl-CoA dehydrogenase</fullName>
    </submittedName>
</protein>
<accession>A0A2N3XXQ1</accession>
<keyword evidence="1" id="KW-0285">Flavoprotein</keyword>
<proteinExistence type="predicted"/>
<dbReference type="Gene3D" id="1.20.140.10">
    <property type="entry name" value="Butyryl-CoA Dehydrogenase, subunit A, domain 3"/>
    <property type="match status" value="1"/>
</dbReference>
<feature type="domain" description="Acyl-CoA dehydrogenase/oxidase C-terminal" evidence="4">
    <location>
        <begin position="198"/>
        <end position="310"/>
    </location>
</feature>
<gene>
    <name evidence="5" type="ORF">A8926_3166</name>
</gene>
<evidence type="ECO:0000256" key="3">
    <source>
        <dbReference type="ARBA" id="ARBA00023002"/>
    </source>
</evidence>
<dbReference type="Pfam" id="PF00441">
    <property type="entry name" value="Acyl-CoA_dh_1"/>
    <property type="match status" value="1"/>
</dbReference>
<sequence>MVTSWSECQRDADTVRETVSSLLANVGSRDGEVSDTGFGPEWDALFEGGYLFVPSDGHDGGTLVEALAVVEEAGRHAVRGPVAENGILAGWLLDQSNLPVPVEPLTYAPAPLVRVDRGRLTGTVYKVPWAQDVDRIVLLLELPDGPVVASLDPHEATIVAGRNLAGERRDTVVLDGAAALIHELPRPAAAEELHARAALTRAALMTGAAARAVELTFQYTKDRVQFGRPIIRFQPVQAHLVQAAQYVRAAQVATRSAALAMTFSPDGSSTEAAAAKIVSSHAAGLIAAATHQATGAIGMTKEYELGHLTLRLWSWRDEYGSEAFWSRWLGENVLAAGADATWPLIAGQSPEPL</sequence>
<dbReference type="STRING" id="994479.GCA_000194155_02276"/>
<evidence type="ECO:0000313" key="5">
    <source>
        <dbReference type="EMBL" id="PKW15455.1"/>
    </source>
</evidence>
<evidence type="ECO:0000256" key="1">
    <source>
        <dbReference type="ARBA" id="ARBA00022630"/>
    </source>
</evidence>
<evidence type="ECO:0000259" key="4">
    <source>
        <dbReference type="Pfam" id="PF00441"/>
    </source>
</evidence>
<dbReference type="GO" id="GO:0003995">
    <property type="term" value="F:acyl-CoA dehydrogenase activity"/>
    <property type="evidence" value="ECO:0007669"/>
    <property type="project" value="TreeGrafter"/>
</dbReference>
<keyword evidence="2" id="KW-0274">FAD</keyword>
<dbReference type="EMBL" id="PJNB01000001">
    <property type="protein sequence ID" value="PKW15455.1"/>
    <property type="molecule type" value="Genomic_DNA"/>
</dbReference>
<dbReference type="Proteomes" id="UP000233786">
    <property type="component" value="Unassembled WGS sequence"/>
</dbReference>
<dbReference type="PANTHER" id="PTHR43884:SF20">
    <property type="entry name" value="ACYL-COA DEHYDROGENASE FADE28"/>
    <property type="match status" value="1"/>
</dbReference>
<dbReference type="InterPro" id="IPR036250">
    <property type="entry name" value="AcylCo_DH-like_C"/>
</dbReference>
<comment type="caution">
    <text evidence="5">The sequence shown here is derived from an EMBL/GenBank/DDBJ whole genome shotgun (WGS) entry which is preliminary data.</text>
</comment>